<evidence type="ECO:0000259" key="2">
    <source>
        <dbReference type="SMART" id="SM00460"/>
    </source>
</evidence>
<dbReference type="SUPFAM" id="SSF54001">
    <property type="entry name" value="Cysteine proteinases"/>
    <property type="match status" value="1"/>
</dbReference>
<feature type="domain" description="Transglutaminase-like" evidence="2">
    <location>
        <begin position="93"/>
        <end position="161"/>
    </location>
</feature>
<dbReference type="AlphaFoldDB" id="A0AAU9CB30"/>
<dbReference type="SMART" id="SM00460">
    <property type="entry name" value="TGc"/>
    <property type="match status" value="1"/>
</dbReference>
<dbReference type="PANTHER" id="PTHR46333">
    <property type="entry name" value="CYTOKINESIS PROTEIN 3"/>
    <property type="match status" value="1"/>
</dbReference>
<evidence type="ECO:0000256" key="1">
    <source>
        <dbReference type="SAM" id="MobiDB-lite"/>
    </source>
</evidence>
<sequence>MRAITILCCLYFLIGLPISILAQQDSLAVRGIAKKVPKAISGDPKKLAKYLTEKEGSEAQRALNIYTWIIHNIRHGRDKRLGKKPEQDLASRVLAYRKTDSSGYAELFKSLCRHAGLEVRNIEGYMKSDDFYDDGMELSSMDHIWSAVRIDGTWRLVDTYSGSGAYITKAGDLRTAIKKLFGKRVIRSKMVFVQNPQLNYFCADPEKLIRSHFPANRYWQMLRYPVSRVSFQNGEEYKDMPDAFQPLEILDATELFRYGLMTEKQLAKRTMDLMEEDPWDFGYMCRVQAMRATDNYTYSQMPEVLLSQVEEVVSNYKKALKYANKHKARVSAVYRRSSSKLNRKLKNGYSARTRDLKNFADRRIRTYKTALNREKKKRGLGKPKAGENLEMPGYKPRKIRNPKPQTVRDSLRSVVYSALDSAQKFNKLSQIALEDYLREYRNLYNEVYPEFSRSIDSLNIKVERHLLLMEANVRLGRLWEAMDEMDTLYAKEKRVFDAITALRRDMKVHSNKVRYWYRKSLSVCQKGRNVLHEAFPETAEFDKASELYRELSIHTLKSKQRINHLDSYIKQDKQTYLEWAGALLPRFVRQASFMVSGKSLAKELAEVKGKYLENRKAHQLKRMEILRGIIRIQKREVEKRIPGLRKATTYIVN</sequence>
<dbReference type="EMBL" id="AP025314">
    <property type="protein sequence ID" value="BDD09299.1"/>
    <property type="molecule type" value="Genomic_DNA"/>
</dbReference>
<dbReference type="InterPro" id="IPR052557">
    <property type="entry name" value="CAP/Cytokinesis_protein"/>
</dbReference>
<dbReference type="Pfam" id="PF01841">
    <property type="entry name" value="Transglut_core"/>
    <property type="match status" value="1"/>
</dbReference>
<evidence type="ECO:0000313" key="3">
    <source>
        <dbReference type="EMBL" id="BDD09299.1"/>
    </source>
</evidence>
<evidence type="ECO:0000313" key="4">
    <source>
        <dbReference type="Proteomes" id="UP001348817"/>
    </source>
</evidence>
<dbReference type="GO" id="GO:0005737">
    <property type="term" value="C:cytoplasm"/>
    <property type="evidence" value="ECO:0007669"/>
    <property type="project" value="TreeGrafter"/>
</dbReference>
<dbReference type="InterPro" id="IPR002931">
    <property type="entry name" value="Transglutaminase-like"/>
</dbReference>
<organism evidence="3 4">
    <name type="scientific">Fulvitalea axinellae</name>
    <dbReference type="NCBI Taxonomy" id="1182444"/>
    <lineage>
        <taxon>Bacteria</taxon>
        <taxon>Pseudomonadati</taxon>
        <taxon>Bacteroidota</taxon>
        <taxon>Cytophagia</taxon>
        <taxon>Cytophagales</taxon>
        <taxon>Persicobacteraceae</taxon>
        <taxon>Fulvitalea</taxon>
    </lineage>
</organism>
<reference evidence="3 4" key="1">
    <citation type="submission" date="2021-12" db="EMBL/GenBank/DDBJ databases">
        <title>Genome sequencing of bacteria with rrn-lacking chromosome and rrn-plasmid.</title>
        <authorList>
            <person name="Anda M."/>
            <person name="Iwasaki W."/>
        </authorList>
    </citation>
    <scope>NUCLEOTIDE SEQUENCE [LARGE SCALE GENOMIC DNA]</scope>
    <source>
        <strain evidence="3 4">DSM 100852</strain>
    </source>
</reference>
<protein>
    <recommendedName>
        <fullName evidence="2">Transglutaminase-like domain-containing protein</fullName>
    </recommendedName>
</protein>
<accession>A0AAU9CB30</accession>
<feature type="region of interest" description="Disordered" evidence="1">
    <location>
        <begin position="376"/>
        <end position="405"/>
    </location>
</feature>
<keyword evidence="4" id="KW-1185">Reference proteome</keyword>
<gene>
    <name evidence="3" type="ORF">FUAX_17310</name>
</gene>
<proteinExistence type="predicted"/>
<name>A0AAU9CB30_9BACT</name>
<dbReference type="KEGG" id="fax:FUAX_17310"/>
<dbReference type="Gene3D" id="3.10.620.30">
    <property type="match status" value="1"/>
</dbReference>
<dbReference type="PANTHER" id="PTHR46333:SF2">
    <property type="entry name" value="CYTOKINESIS PROTEIN 3"/>
    <property type="match status" value="1"/>
</dbReference>
<dbReference type="InterPro" id="IPR038765">
    <property type="entry name" value="Papain-like_cys_pep_sf"/>
</dbReference>
<dbReference type="Proteomes" id="UP001348817">
    <property type="component" value="Chromosome"/>
</dbReference>